<gene>
    <name evidence="1" type="ORF">SAMN05444164_3843</name>
</gene>
<protein>
    <submittedName>
        <fullName evidence="1">Uncharacterized protein</fullName>
    </submittedName>
</protein>
<sequence length="86" mass="9995">MEVSKDEILVAISRVSLLIQLMRLHLRERALERDQTPEDILAWSEDIKRFYEQHAPPGPAESYLTAAADEFFNQLALEVKQDREGR</sequence>
<name>A0A1H4Y9R8_9BRAD</name>
<evidence type="ECO:0000313" key="1">
    <source>
        <dbReference type="EMBL" id="SED14475.1"/>
    </source>
</evidence>
<proteinExistence type="predicted"/>
<reference evidence="1 2" key="1">
    <citation type="submission" date="2016-10" db="EMBL/GenBank/DDBJ databases">
        <authorList>
            <person name="de Groot N.N."/>
        </authorList>
    </citation>
    <scope>NUCLEOTIDE SEQUENCE [LARGE SCALE GENOMIC DNA]</scope>
    <source>
        <strain evidence="1 2">MT12</strain>
    </source>
</reference>
<dbReference type="AlphaFoldDB" id="A0A1H4Y9R8"/>
<accession>A0A1H4Y9R8</accession>
<dbReference type="RefSeq" id="WP_092117801.1">
    <property type="nucleotide sequence ID" value="NZ_FNTH01000001.1"/>
</dbReference>
<evidence type="ECO:0000313" key="2">
    <source>
        <dbReference type="Proteomes" id="UP000198992"/>
    </source>
</evidence>
<dbReference type="EMBL" id="FNTH01000001">
    <property type="protein sequence ID" value="SED14475.1"/>
    <property type="molecule type" value="Genomic_DNA"/>
</dbReference>
<dbReference type="Proteomes" id="UP000198992">
    <property type="component" value="Unassembled WGS sequence"/>
</dbReference>
<organism evidence="1 2">
    <name type="scientific">Bradyrhizobium erythrophlei</name>
    <dbReference type="NCBI Taxonomy" id="1437360"/>
    <lineage>
        <taxon>Bacteria</taxon>
        <taxon>Pseudomonadati</taxon>
        <taxon>Pseudomonadota</taxon>
        <taxon>Alphaproteobacteria</taxon>
        <taxon>Hyphomicrobiales</taxon>
        <taxon>Nitrobacteraceae</taxon>
        <taxon>Bradyrhizobium</taxon>
    </lineage>
</organism>